<organism evidence="1">
    <name type="scientific">Thermosphaera aggregans</name>
    <dbReference type="NCBI Taxonomy" id="54254"/>
    <lineage>
        <taxon>Archaea</taxon>
        <taxon>Thermoproteota</taxon>
        <taxon>Thermoprotei</taxon>
        <taxon>Desulfurococcales</taxon>
        <taxon>Desulfurococcaceae</taxon>
        <taxon>Thermosphaera</taxon>
    </lineage>
</organism>
<sequence length="81" mass="9117">MNRSVTCLETHVDAESVNTWCSAVIVGIPTAHNLAHTILVDVSLFKLLTRRAHGCVDKLHEDYLSSLLVAKHYEIHYMNNT</sequence>
<accession>A0A7C2BKP2</accession>
<dbReference type="AlphaFoldDB" id="A0A7C2BKP2"/>
<comment type="caution">
    <text evidence="1">The sequence shown here is derived from an EMBL/GenBank/DDBJ whole genome shotgun (WGS) entry which is preliminary data.</text>
</comment>
<dbReference type="EMBL" id="DSJT01000016">
    <property type="protein sequence ID" value="HEF87273.1"/>
    <property type="molecule type" value="Genomic_DNA"/>
</dbReference>
<reference evidence="1" key="1">
    <citation type="journal article" date="2020" name="mSystems">
        <title>Genome- and Community-Level Interaction Insights into Carbon Utilization and Element Cycling Functions of Hydrothermarchaeota in Hydrothermal Sediment.</title>
        <authorList>
            <person name="Zhou Z."/>
            <person name="Liu Y."/>
            <person name="Xu W."/>
            <person name="Pan J."/>
            <person name="Luo Z.H."/>
            <person name="Li M."/>
        </authorList>
    </citation>
    <scope>NUCLEOTIDE SEQUENCE [LARGE SCALE GENOMIC DNA]</scope>
    <source>
        <strain evidence="1">SpSt-23</strain>
    </source>
</reference>
<proteinExistence type="predicted"/>
<protein>
    <submittedName>
        <fullName evidence="1">Uncharacterized protein</fullName>
    </submittedName>
</protein>
<gene>
    <name evidence="1" type="ORF">ENP55_03070</name>
</gene>
<name>A0A7C2BKP2_9CREN</name>
<evidence type="ECO:0000313" key="1">
    <source>
        <dbReference type="EMBL" id="HEF87273.1"/>
    </source>
</evidence>